<comment type="caution">
    <text evidence="6">The sequence shown here is derived from an EMBL/GenBank/DDBJ whole genome shotgun (WGS) entry which is preliminary data.</text>
</comment>
<keyword evidence="4" id="KW-0812">Transmembrane</keyword>
<evidence type="ECO:0000313" key="7">
    <source>
        <dbReference type="Proteomes" id="UP001290861"/>
    </source>
</evidence>
<evidence type="ECO:0000313" key="6">
    <source>
        <dbReference type="EMBL" id="MDZ8117528.1"/>
    </source>
</evidence>
<organism evidence="6 7">
    <name type="scientific">Pontiella agarivorans</name>
    <dbReference type="NCBI Taxonomy" id="3038953"/>
    <lineage>
        <taxon>Bacteria</taxon>
        <taxon>Pseudomonadati</taxon>
        <taxon>Kiritimatiellota</taxon>
        <taxon>Kiritimatiellia</taxon>
        <taxon>Kiritimatiellales</taxon>
        <taxon>Pontiellaceae</taxon>
        <taxon>Pontiella</taxon>
    </lineage>
</organism>
<evidence type="ECO:0000256" key="2">
    <source>
        <dbReference type="ARBA" id="ARBA00022777"/>
    </source>
</evidence>
<reference evidence="6 7" key="1">
    <citation type="journal article" date="2024" name="Appl. Environ. Microbiol.">
        <title>Pontiella agarivorans sp. nov., a novel marine anaerobic bacterium capable of degrading macroalgal polysaccharides and fixing nitrogen.</title>
        <authorList>
            <person name="Liu N."/>
            <person name="Kivenson V."/>
            <person name="Peng X."/>
            <person name="Cui Z."/>
            <person name="Lankiewicz T.S."/>
            <person name="Gosselin K.M."/>
            <person name="English C.J."/>
            <person name="Blair E.M."/>
            <person name="O'Malley M.A."/>
            <person name="Valentine D.L."/>
        </authorList>
    </citation>
    <scope>NUCLEOTIDE SEQUENCE [LARGE SCALE GENOMIC DNA]</scope>
    <source>
        <strain evidence="6 7">NLcol2</strain>
    </source>
</reference>
<dbReference type="RefSeq" id="WP_322607329.1">
    <property type="nucleotide sequence ID" value="NZ_JARVCO010000002.1"/>
</dbReference>
<dbReference type="GO" id="GO:0016301">
    <property type="term" value="F:kinase activity"/>
    <property type="evidence" value="ECO:0007669"/>
    <property type="project" value="UniProtKB-KW"/>
</dbReference>
<dbReference type="SUPFAM" id="SSF55874">
    <property type="entry name" value="ATPase domain of HSP90 chaperone/DNA topoisomerase II/histidine kinase"/>
    <property type="match status" value="1"/>
</dbReference>
<dbReference type="PANTHER" id="PTHR24421">
    <property type="entry name" value="NITRATE/NITRITE SENSOR PROTEIN NARX-RELATED"/>
    <property type="match status" value="1"/>
</dbReference>
<gene>
    <name evidence="6" type="ORF">P9H32_02735</name>
</gene>
<dbReference type="InterPro" id="IPR011712">
    <property type="entry name" value="Sig_transdc_His_kin_sub3_dim/P"/>
</dbReference>
<evidence type="ECO:0000256" key="1">
    <source>
        <dbReference type="ARBA" id="ARBA00022679"/>
    </source>
</evidence>
<keyword evidence="4" id="KW-1133">Transmembrane helix</keyword>
<accession>A0ABU5MTN4</accession>
<dbReference type="EMBL" id="JARVCO010000002">
    <property type="protein sequence ID" value="MDZ8117528.1"/>
    <property type="molecule type" value="Genomic_DNA"/>
</dbReference>
<dbReference type="Gene3D" id="1.20.5.1930">
    <property type="match status" value="1"/>
</dbReference>
<keyword evidence="1" id="KW-0808">Transferase</keyword>
<protein>
    <submittedName>
        <fullName evidence="6">Histidine kinase</fullName>
    </submittedName>
</protein>
<dbReference type="CDD" id="cd16917">
    <property type="entry name" value="HATPase_UhpB-NarQ-NarX-like"/>
    <property type="match status" value="1"/>
</dbReference>
<feature type="domain" description="Histidine kinase/HSP90-like ATPase" evidence="5">
    <location>
        <begin position="601"/>
        <end position="695"/>
    </location>
</feature>
<evidence type="ECO:0000256" key="3">
    <source>
        <dbReference type="ARBA" id="ARBA00023012"/>
    </source>
</evidence>
<dbReference type="InterPro" id="IPR050482">
    <property type="entry name" value="Sensor_HK_TwoCompSys"/>
</dbReference>
<dbReference type="InterPro" id="IPR036890">
    <property type="entry name" value="HATPase_C_sf"/>
</dbReference>
<sequence>MSDVRFRCLTVVLLLMQAVCFAGAPITSISHIRAMMPDEVDGTVTAEIEGQVLALPLFFGIFLYDGTNGIFVSHKPVPEFAEKLKPGDWIRVNGIVEPGGFSPAIVADQIELIDHRPLPEPMAYIPDKMRLAEMDCQWVFLSGRLIAVSTAENGLDAMVNIESGENLYSVQVPYSRAGVERLHEMMYRDVELNAVVGIRYNSRKQAVGRAFIAHSIDDIIAVDHPGSEKDPVDVSLSELMRKDTPSYGLLKTRGVVTGVFGKELFLRGDAAGLRVQTAKSTDVEPGDYVEITGYVWPQPISPAFRALEVERLKTQPMPEPRQVPVGAVPDEALNYDLIALHAELIDIGKQFSEGGAEQQILLCRSGAHRFEARLPVGKRAEEGISAGAELMLTGNAHLLLNPHTQGKLKITGFWLQLRDAEDIQLLRAAPWWTPERMMWVFSALLGVIVLFLGWLVLLRQTIRRQTGIIKEKVEREAVLEERQRIARELHDNLEQGLGGIAIQLQNCRMQNALISEKPEENVSEDLKNGIQKTDRAISVAQHMLAHCSKESRAAILDLRGVALQRKALADLVKEALAPVAKECGARLEMTVSGNPVQLSRRVERHLMLIAKEAGSNAARHAAPKILKVGLRYESGRVVLTVRDDGCGFNPSSPEKEGHFGLKGMEERAVKMNGTFRITSAPGEGAEVYVEVPNQQVKQQ</sequence>
<dbReference type="Pfam" id="PF02518">
    <property type="entry name" value="HATPase_c"/>
    <property type="match status" value="1"/>
</dbReference>
<name>A0ABU5MTN4_9BACT</name>
<dbReference type="SMART" id="SM00387">
    <property type="entry name" value="HATPase_c"/>
    <property type="match status" value="1"/>
</dbReference>
<dbReference type="Gene3D" id="3.30.565.10">
    <property type="entry name" value="Histidine kinase-like ATPase, C-terminal domain"/>
    <property type="match status" value="1"/>
</dbReference>
<dbReference type="PANTHER" id="PTHR24421:SF62">
    <property type="entry name" value="SENSORY TRANSDUCTION HISTIDINE KINASE"/>
    <property type="match status" value="1"/>
</dbReference>
<dbReference type="Pfam" id="PF07730">
    <property type="entry name" value="HisKA_3"/>
    <property type="match status" value="1"/>
</dbReference>
<keyword evidence="4" id="KW-0472">Membrane</keyword>
<keyword evidence="2 6" id="KW-0418">Kinase</keyword>
<evidence type="ECO:0000256" key="4">
    <source>
        <dbReference type="SAM" id="Phobius"/>
    </source>
</evidence>
<dbReference type="Proteomes" id="UP001290861">
    <property type="component" value="Unassembled WGS sequence"/>
</dbReference>
<keyword evidence="7" id="KW-1185">Reference proteome</keyword>
<feature type="transmembrane region" description="Helical" evidence="4">
    <location>
        <begin position="437"/>
        <end position="458"/>
    </location>
</feature>
<keyword evidence="3" id="KW-0902">Two-component regulatory system</keyword>
<dbReference type="InterPro" id="IPR003594">
    <property type="entry name" value="HATPase_dom"/>
</dbReference>
<evidence type="ECO:0000259" key="5">
    <source>
        <dbReference type="SMART" id="SM00387"/>
    </source>
</evidence>
<proteinExistence type="predicted"/>